<dbReference type="Gene3D" id="2.40.10.10">
    <property type="entry name" value="Trypsin-like serine proteases"/>
    <property type="match status" value="2"/>
</dbReference>
<name>A0ABR8H5Z8_NOSPU</name>
<keyword evidence="2" id="KW-1185">Reference proteome</keyword>
<accession>A0ABR8H5Z8</accession>
<evidence type="ECO:0000313" key="2">
    <source>
        <dbReference type="Proteomes" id="UP000606396"/>
    </source>
</evidence>
<dbReference type="InterPro" id="IPR009003">
    <property type="entry name" value="Peptidase_S1_PA"/>
</dbReference>
<dbReference type="Pfam" id="PF13365">
    <property type="entry name" value="Trypsin_2"/>
    <property type="match status" value="2"/>
</dbReference>
<dbReference type="Proteomes" id="UP000606396">
    <property type="component" value="Unassembled WGS sequence"/>
</dbReference>
<dbReference type="EMBL" id="JACJTC010000004">
    <property type="protein sequence ID" value="MBD2611059.1"/>
    <property type="molecule type" value="Genomic_DNA"/>
</dbReference>
<gene>
    <name evidence="1" type="ORF">H6G94_07215</name>
</gene>
<dbReference type="Gene3D" id="2.40.10.120">
    <property type="match status" value="1"/>
</dbReference>
<sequence length="495" mass="55030">MNWRLLILGVGFSCMLLMRLIETPNFLVLAQTIFQLSLTQKSSIPLSESNLCKLAKINTVRILDGEFWGSGILIQNRGTVYYILTNRHVLKGNKKSYPIQVFDGNNYQTYEANVSKIFSKNSSAENDLDLAILQFNSPLISYQTAEIEQWRQGQKVLAAGFPMTPNPPHKRGNIFCTSLADVSLQLKAPMKQGYQLGYYLEVQNGMSGGPLFNEQGKVVGINGKGRPAIFVNRNLYLYRDGTQVPEPLEVLKSSSWAIPIQTIVNHRDLQFLSLKRDGNNVTSIPLPTTIKTPVVLGSQASNENIQKLAAQITVKIIRPSLSDSIKFSGTGVIIAKKHGGIYYVLTNSNVVFTQDYYEVGTYNQLDTKQYPAKIISNRPDLKLALLQFSSSINYKVPFIRYSYNLNTLTQESSIYIIGATILGKTIQLNITPSKLTKVVNSQNEAKLMYNNSINLSSGIILDESGNLIGIHSSTGDVIPLNDFLKMVPPEVLMSN</sequence>
<reference evidence="1 2" key="1">
    <citation type="journal article" date="2020" name="ISME J.">
        <title>Comparative genomics reveals insights into cyanobacterial evolution and habitat adaptation.</title>
        <authorList>
            <person name="Chen M.Y."/>
            <person name="Teng W.K."/>
            <person name="Zhao L."/>
            <person name="Hu C.X."/>
            <person name="Zhou Y.K."/>
            <person name="Han B.P."/>
            <person name="Song L.R."/>
            <person name="Shu W.S."/>
        </authorList>
    </citation>
    <scope>NUCLEOTIDE SEQUENCE [LARGE SCALE GENOMIC DNA]</scope>
    <source>
        <strain evidence="1 2">FACHB-252</strain>
    </source>
</reference>
<protein>
    <submittedName>
        <fullName evidence="1">Trypsin-like peptidase domain-containing protein</fullName>
    </submittedName>
</protein>
<dbReference type="SUPFAM" id="SSF50494">
    <property type="entry name" value="Trypsin-like serine proteases"/>
    <property type="match status" value="2"/>
</dbReference>
<evidence type="ECO:0000313" key="1">
    <source>
        <dbReference type="EMBL" id="MBD2611059.1"/>
    </source>
</evidence>
<proteinExistence type="predicted"/>
<comment type="caution">
    <text evidence="1">The sequence shown here is derived from an EMBL/GenBank/DDBJ whole genome shotgun (WGS) entry which is preliminary data.</text>
</comment>
<dbReference type="PANTHER" id="PTHR43019">
    <property type="entry name" value="SERINE ENDOPROTEASE DEGS"/>
    <property type="match status" value="1"/>
</dbReference>
<dbReference type="PANTHER" id="PTHR43019:SF64">
    <property type="entry name" value="OS07G0666400 PROTEIN"/>
    <property type="match status" value="1"/>
</dbReference>
<dbReference type="InterPro" id="IPR043504">
    <property type="entry name" value="Peptidase_S1_PA_chymotrypsin"/>
</dbReference>
<dbReference type="RefSeq" id="WP_190948888.1">
    <property type="nucleotide sequence ID" value="NZ_JACJTC010000004.1"/>
</dbReference>
<organism evidence="1 2">
    <name type="scientific">Nostoc punctiforme FACHB-252</name>
    <dbReference type="NCBI Taxonomy" id="1357509"/>
    <lineage>
        <taxon>Bacteria</taxon>
        <taxon>Bacillati</taxon>
        <taxon>Cyanobacteriota</taxon>
        <taxon>Cyanophyceae</taxon>
        <taxon>Nostocales</taxon>
        <taxon>Nostocaceae</taxon>
        <taxon>Nostoc</taxon>
    </lineage>
</organism>